<comment type="similarity">
    <text evidence="9">Belongs to the ChdC family. Type 2 subfamily.</text>
</comment>
<organism evidence="10 11">
    <name type="scientific">Corynebacterium hylobatis</name>
    <dbReference type="NCBI Taxonomy" id="1859290"/>
    <lineage>
        <taxon>Bacteria</taxon>
        <taxon>Bacillati</taxon>
        <taxon>Actinomycetota</taxon>
        <taxon>Actinomycetes</taxon>
        <taxon>Mycobacteriales</taxon>
        <taxon>Corynebacteriaceae</taxon>
        <taxon>Corynebacterium</taxon>
    </lineage>
</organism>
<reference evidence="10 11" key="1">
    <citation type="submission" date="2018-12" db="EMBL/GenBank/DDBJ databases">
        <title>YIM 101343 draft genome.</title>
        <authorList>
            <person name="Chen X."/>
        </authorList>
    </citation>
    <scope>NUCLEOTIDE SEQUENCE [LARGE SCALE GENOMIC DNA]</scope>
    <source>
        <strain evidence="10 11">YIM 101343</strain>
    </source>
</reference>
<dbReference type="InterPro" id="IPR011008">
    <property type="entry name" value="Dimeric_a/b-barrel"/>
</dbReference>
<evidence type="ECO:0000256" key="9">
    <source>
        <dbReference type="HAMAP-Rule" id="MF_02244"/>
    </source>
</evidence>
<dbReference type="GO" id="GO:0006785">
    <property type="term" value="P:heme B biosynthetic process"/>
    <property type="evidence" value="ECO:0007669"/>
    <property type="project" value="UniProtKB-UniRule"/>
</dbReference>
<name>A0A430HWC9_9CORY</name>
<dbReference type="SUPFAM" id="SSF54909">
    <property type="entry name" value="Dimeric alpha+beta barrel"/>
    <property type="match status" value="1"/>
</dbReference>
<evidence type="ECO:0000256" key="6">
    <source>
        <dbReference type="ARBA" id="ARBA00030236"/>
    </source>
</evidence>
<feature type="binding site" description="axial binding residue" evidence="9">
    <location>
        <position position="173"/>
    </location>
    <ligand>
        <name>Fe-coproporphyrin III</name>
        <dbReference type="ChEBI" id="CHEBI:68438"/>
    </ligand>
    <ligandPart>
        <name>Fe</name>
        <dbReference type="ChEBI" id="CHEBI:18248"/>
    </ligandPart>
</feature>
<dbReference type="Gene3D" id="3.30.70.1030">
    <property type="entry name" value="Apc35880, domain 1"/>
    <property type="match status" value="2"/>
</dbReference>
<dbReference type="GO" id="GO:0016634">
    <property type="term" value="F:oxidoreductase activity, acting on the CH-CH group of donors, oxygen as acceptor"/>
    <property type="evidence" value="ECO:0007669"/>
    <property type="project" value="UniProtKB-UniRule"/>
</dbReference>
<sequence>MDEAAVSDGPTRKEVFVSKLNFDELNSIQRYSQFVTFRAIPGALGTERDEIISEATAFFEKLAGEGKVVVRGIYDVSGINAEADLMIWWHAEEFEDLQAAYQGFRRTTVLGQLLESTWIGSSLHRPAEFNRSHLPSFIMGEEAEAWITVYPFVRSYEWYLLDDKERRRILAEHGQAARDYPDVRANTVPAFALGDYEWMLAFEGPSLDRIVDLMYKMRYTEARLHVREETPFFTGRRVADVGEIIRILP</sequence>
<dbReference type="Pfam" id="PF06778">
    <property type="entry name" value="Chlor_dismutase"/>
    <property type="match status" value="1"/>
</dbReference>
<keyword evidence="9" id="KW-0560">Oxidoreductase</keyword>
<dbReference type="HAMAP" id="MF_02244">
    <property type="entry name" value="Coproheme_decarbox_2"/>
    <property type="match status" value="1"/>
</dbReference>
<proteinExistence type="inferred from homology"/>
<protein>
    <recommendedName>
        <fullName evidence="1 9">Coproheme decarboxylase</fullName>
        <ecNumber evidence="8 9">1.3.98.5</ecNumber>
    </recommendedName>
    <alternativeName>
        <fullName evidence="5 9">Coproheme III oxidative decarboxylase</fullName>
    </alternativeName>
    <alternativeName>
        <fullName evidence="6 9">Hydrogen peroxide-dependent heme synthase</fullName>
    </alternativeName>
</protein>
<evidence type="ECO:0000256" key="2">
    <source>
        <dbReference type="ARBA" id="ARBA00022617"/>
    </source>
</evidence>
<comment type="caution">
    <text evidence="10">The sequence shown here is derived from an EMBL/GenBank/DDBJ whole genome shotgun (WGS) entry which is preliminary data.</text>
</comment>
<comment type="function">
    <text evidence="9">Involved in coproporphyrin-dependent heme b biosynthesis. Catalyzes the decarboxylation of Fe-coproporphyrin III (coproheme) to heme b (protoheme IX), the last step of the pathway. The reaction occurs in a stepwise manner with a three-propionate intermediate.</text>
</comment>
<feature type="active site" evidence="9">
    <location>
        <position position="150"/>
    </location>
</feature>
<evidence type="ECO:0000313" key="10">
    <source>
        <dbReference type="EMBL" id="RSZ61646.1"/>
    </source>
</evidence>
<dbReference type="AlphaFoldDB" id="A0A430HWC9"/>
<gene>
    <name evidence="9" type="primary">chdC</name>
    <name evidence="10" type="ORF">EAH68_12150</name>
</gene>
<dbReference type="GO" id="GO:0046872">
    <property type="term" value="F:metal ion binding"/>
    <property type="evidence" value="ECO:0007669"/>
    <property type="project" value="UniProtKB-KW"/>
</dbReference>
<dbReference type="EMBL" id="RXHJ01000017">
    <property type="protein sequence ID" value="RSZ61646.1"/>
    <property type="molecule type" value="Genomic_DNA"/>
</dbReference>
<comment type="pathway">
    <text evidence="9">Porphyrin-containing compound metabolism; protoheme biosynthesis.</text>
</comment>
<evidence type="ECO:0000256" key="3">
    <source>
        <dbReference type="ARBA" id="ARBA00022723"/>
    </source>
</evidence>
<dbReference type="PANTHER" id="PTHR36843:SF1">
    <property type="entry name" value="COPROHEME DECARBOXYLASE"/>
    <property type="match status" value="1"/>
</dbReference>
<evidence type="ECO:0000256" key="1">
    <source>
        <dbReference type="ARBA" id="ARBA00014413"/>
    </source>
</evidence>
<dbReference type="GO" id="GO:0020037">
    <property type="term" value="F:heme binding"/>
    <property type="evidence" value="ECO:0007669"/>
    <property type="project" value="InterPro"/>
</dbReference>
<keyword evidence="11" id="KW-1185">Reference proteome</keyword>
<comment type="catalytic activity">
    <reaction evidence="9">
        <text>Fe-coproporphyrin III + H2O2 + H(+) = harderoheme III + CO2 + 2 H2O</text>
        <dbReference type="Rhea" id="RHEA:57940"/>
        <dbReference type="ChEBI" id="CHEBI:15377"/>
        <dbReference type="ChEBI" id="CHEBI:15378"/>
        <dbReference type="ChEBI" id="CHEBI:16240"/>
        <dbReference type="ChEBI" id="CHEBI:16526"/>
        <dbReference type="ChEBI" id="CHEBI:68438"/>
        <dbReference type="ChEBI" id="CHEBI:142463"/>
    </reaction>
</comment>
<comment type="catalytic activity">
    <reaction evidence="7">
        <text>Fe-coproporphyrin III + 2 H2O2 + 2 H(+) = heme b + 2 CO2 + 4 H2O</text>
        <dbReference type="Rhea" id="RHEA:56516"/>
        <dbReference type="ChEBI" id="CHEBI:15377"/>
        <dbReference type="ChEBI" id="CHEBI:15378"/>
        <dbReference type="ChEBI" id="CHEBI:16240"/>
        <dbReference type="ChEBI" id="CHEBI:16526"/>
        <dbReference type="ChEBI" id="CHEBI:60344"/>
        <dbReference type="ChEBI" id="CHEBI:68438"/>
        <dbReference type="EC" id="1.3.98.5"/>
    </reaction>
    <physiologicalReaction direction="left-to-right" evidence="7">
        <dbReference type="Rhea" id="RHEA:56517"/>
    </physiologicalReaction>
</comment>
<evidence type="ECO:0000256" key="7">
    <source>
        <dbReference type="ARBA" id="ARBA00049896"/>
    </source>
</evidence>
<keyword evidence="2 9" id="KW-0349">Heme</keyword>
<comment type="cofactor">
    <cofactor evidence="9">
        <name>Fe-coproporphyrin III</name>
        <dbReference type="ChEBI" id="CHEBI:68438"/>
    </cofactor>
    <text evidence="9">Fe-coproporphyrin III acts as both substrate and redox cofactor.</text>
</comment>
<dbReference type="InterPro" id="IPR010644">
    <property type="entry name" value="ChdC/CLD"/>
</dbReference>
<keyword evidence="9" id="KW-0350">Heme biosynthesis</keyword>
<evidence type="ECO:0000256" key="4">
    <source>
        <dbReference type="ARBA" id="ARBA00023004"/>
    </source>
</evidence>
<dbReference type="EC" id="1.3.98.5" evidence="8 9"/>
<comment type="catalytic activity">
    <reaction evidence="9">
        <text>harderoheme III + H2O2 + H(+) = heme b + CO2 + 2 H2O</text>
        <dbReference type="Rhea" id="RHEA:57944"/>
        <dbReference type="ChEBI" id="CHEBI:15377"/>
        <dbReference type="ChEBI" id="CHEBI:15378"/>
        <dbReference type="ChEBI" id="CHEBI:16240"/>
        <dbReference type="ChEBI" id="CHEBI:16526"/>
        <dbReference type="ChEBI" id="CHEBI:60344"/>
        <dbReference type="ChEBI" id="CHEBI:142463"/>
    </reaction>
</comment>
<accession>A0A430HWC9</accession>
<evidence type="ECO:0000256" key="5">
    <source>
        <dbReference type="ARBA" id="ARBA00029882"/>
    </source>
</evidence>
<keyword evidence="4 9" id="KW-0408">Iron</keyword>
<keyword evidence="3 9" id="KW-0479">Metal-binding</keyword>
<dbReference type="Proteomes" id="UP000274907">
    <property type="component" value="Unassembled WGS sequence"/>
</dbReference>
<evidence type="ECO:0000313" key="11">
    <source>
        <dbReference type="Proteomes" id="UP000274907"/>
    </source>
</evidence>
<dbReference type="PANTHER" id="PTHR36843">
    <property type="entry name" value="HEME-DEPENDENT PEROXIDASE YWFI-RELATED"/>
    <property type="match status" value="1"/>
</dbReference>
<dbReference type="NCBIfam" id="NF042928">
    <property type="entry name" value="HemQ_actino"/>
    <property type="match status" value="1"/>
</dbReference>
<dbReference type="OrthoDB" id="9773646at2"/>
<evidence type="ECO:0000256" key="8">
    <source>
        <dbReference type="ARBA" id="ARBA00050019"/>
    </source>
</evidence>